<organism evidence="1 5">
    <name type="scientific">Candidatus Infernicultor aquiphilus</name>
    <dbReference type="NCBI Taxonomy" id="1805029"/>
    <lineage>
        <taxon>Bacteria</taxon>
        <taxon>Pseudomonadati</taxon>
        <taxon>Atribacterota</taxon>
        <taxon>Candidatus Phoenicimicrobiia</taxon>
        <taxon>Candidatus Pheonicimicrobiales</taxon>
        <taxon>Candidatus Phoenicimicrobiaceae</taxon>
        <taxon>Candidatus Infernicultor</taxon>
    </lineage>
</organism>
<gene>
    <name evidence="1" type="ORF">AUK42_05460</name>
    <name evidence="4" type="ORF">CO097_00090</name>
    <name evidence="3" type="ORF">COZ07_07665</name>
    <name evidence="2" type="ORF">COZ58_05355</name>
</gene>
<dbReference type="EMBL" id="MNYY01000105">
    <property type="protein sequence ID" value="OIP69276.1"/>
    <property type="molecule type" value="Genomic_DNA"/>
</dbReference>
<dbReference type="EMBL" id="PFTV01000004">
    <property type="protein sequence ID" value="PJB58173.1"/>
    <property type="molecule type" value="Genomic_DNA"/>
</dbReference>
<protein>
    <submittedName>
        <fullName evidence="1">Uncharacterized protein</fullName>
    </submittedName>
</protein>
<proteinExistence type="predicted"/>
<accession>A0A2M8CGF8</accession>
<accession>A0A1J5GAF3</accession>
<reference evidence="6 7" key="3">
    <citation type="submission" date="2017-09" db="EMBL/GenBank/DDBJ databases">
        <title>Depth-based differentiation of microbial function through sediment-hosted aquifers and enrichment of novel symbionts in the deep terrestrial subsurface.</title>
        <authorList>
            <person name="Probst A.J."/>
            <person name="Ladd B."/>
            <person name="Jarett J.K."/>
            <person name="Geller-Mcgrath D.E."/>
            <person name="Sieber C.M."/>
            <person name="Emerson J.B."/>
            <person name="Anantharaman K."/>
            <person name="Thomas B.C."/>
            <person name="Malmstrom R."/>
            <person name="Stieglmeier M."/>
            <person name="Klingl A."/>
            <person name="Woyke T."/>
            <person name="Ryan C.M."/>
            <person name="Banfield J.F."/>
        </authorList>
    </citation>
    <scope>NUCLEOTIDE SEQUENCE [LARGE SCALE GENOMIC DNA]</scope>
    <source>
        <strain evidence="3">CG_4_10_14_3_um_filter_34_13</strain>
        <strain evidence="4">CG_4_9_14_3_um_filter_33_16</strain>
    </source>
</reference>
<evidence type="ECO:0000313" key="4">
    <source>
        <dbReference type="EMBL" id="PJB58173.1"/>
    </source>
</evidence>
<dbReference type="EMBL" id="PFKO01000285">
    <property type="protein sequence ID" value="PIY31884.1"/>
    <property type="molecule type" value="Genomic_DNA"/>
</dbReference>
<evidence type="ECO:0000313" key="6">
    <source>
        <dbReference type="Proteomes" id="UP000228560"/>
    </source>
</evidence>
<evidence type="ECO:0000313" key="1">
    <source>
        <dbReference type="EMBL" id="OIP69276.1"/>
    </source>
</evidence>
<dbReference type="Proteomes" id="UP000228560">
    <property type="component" value="Unassembled WGS sequence"/>
</dbReference>
<comment type="caution">
    <text evidence="1">The sequence shown here is derived from an EMBL/GenBank/DDBJ whole genome shotgun (WGS) entry which is preliminary data.</text>
</comment>
<sequence>MLLIWVYGIAKIHFLQEKLGLKADATFISTPDATITRNAERWNNGFGYGGKIEWGNGTLELMILDLLPNACGMLVGGLEELPQIETLIDKVSTISVKSSDIKVNGIKVVWDFGRGNHFIDVFKVRDIMGMENFLPYIFIIHGAGDELRDDNPKGYGLYYYRSKRLENIAKKIDTPFGKIRFLTGKEASDYYEKYKFVDDFSKRRRIEFAKRLFGDFKIISNETHQGLADINTMLLGCHLIKDNQILPIALRGDLPAYLVYGKPSFTKEQIENLGFEKRAKKLDLTKRLRNANVVPHGGGYHFPDILSVLKVIENNGQRYFLMDLINDRGKKVIKDLREIPYDYRGRMVVLRTLELDLAKIIAKLIPLYVLKI</sequence>
<evidence type="ECO:0000313" key="2">
    <source>
        <dbReference type="EMBL" id="PIX34024.1"/>
    </source>
</evidence>
<dbReference type="Proteomes" id="UP000182763">
    <property type="component" value="Unassembled WGS sequence"/>
</dbReference>
<dbReference type="Proteomes" id="UP000230646">
    <property type="component" value="Unassembled WGS sequence"/>
</dbReference>
<accession>A0A2M7PNC9</accession>
<name>A0A1J5GAF3_9BACT</name>
<dbReference type="RefSeq" id="WP_406608015.1">
    <property type="nucleotide sequence ID" value="NZ_PFKO01000285.1"/>
</dbReference>
<evidence type="ECO:0000313" key="7">
    <source>
        <dbReference type="Proteomes" id="UP000230646"/>
    </source>
</evidence>
<dbReference type="AlphaFoldDB" id="A0A1J5GAF3"/>
<evidence type="ECO:0000313" key="3">
    <source>
        <dbReference type="EMBL" id="PIY31884.1"/>
    </source>
</evidence>
<dbReference type="EMBL" id="PFIP01000111">
    <property type="protein sequence ID" value="PIX34024.1"/>
    <property type="molecule type" value="Genomic_DNA"/>
</dbReference>
<accession>A0A2M7K7A3</accession>
<reference evidence="1 5" key="1">
    <citation type="journal article" date="2016" name="Environ. Microbiol.">
        <title>Genomic resolution of a cold subsurface aquifer community provides metabolic insights for novel microbes adapted to high CO concentrations.</title>
        <authorList>
            <person name="Probst A.J."/>
            <person name="Castelle C.J."/>
            <person name="Singh A."/>
            <person name="Brown C.T."/>
            <person name="Anantharaman K."/>
            <person name="Sharon I."/>
            <person name="Hug L.A."/>
            <person name="Burstein D."/>
            <person name="Emerson J.B."/>
            <person name="Thomas B.C."/>
            <person name="Banfield J.F."/>
        </authorList>
    </citation>
    <scope>NUCLEOTIDE SEQUENCE [LARGE SCALE GENOMIC DNA]</scope>
    <source>
        <strain evidence="1">CG2_30_33_13</strain>
    </source>
</reference>
<dbReference type="Proteomes" id="UP000231493">
    <property type="component" value="Unassembled WGS sequence"/>
</dbReference>
<reference evidence="2" key="2">
    <citation type="submission" date="2017-09" db="EMBL/GenBank/DDBJ databases">
        <title>Depth-based differentiation of microbial function through sediment-hosted aquifers and enrichment of novel symbionts in the deep terrestrial subsurface.</title>
        <authorList>
            <person name="Probst A.J."/>
            <person name="Ladd B."/>
            <person name="Jarett J.K."/>
            <person name="Geller-Mcgrath D.E."/>
            <person name="Sieber C.M.K."/>
            <person name="Emerson J.B."/>
            <person name="Anantharaman K."/>
            <person name="Thomas B.C."/>
            <person name="Malmstrom R."/>
            <person name="Stieglmeier M."/>
            <person name="Klingl A."/>
            <person name="Woyke T."/>
            <person name="Ryan C.M."/>
            <person name="Banfield J.F."/>
        </authorList>
    </citation>
    <scope>NUCLEOTIDE SEQUENCE</scope>
    <source>
        <strain evidence="2">CG_4_8_14_3_um_filter_34_18</strain>
    </source>
</reference>
<evidence type="ECO:0000313" key="5">
    <source>
        <dbReference type="Proteomes" id="UP000182763"/>
    </source>
</evidence>
<dbReference type="STRING" id="1805029.AUK42_05460"/>